<sequence length="109" mass="10944">MCFGNVQAPEPIEIEKPVFVRNPFLDDEDTKARSADALRRGRSSLVIPTGTGIGFEGAGGFAQAGAGGVGGAGGPNTIGGKYGMPGGSSARPDTGPGEMGGKDFYPGKK</sequence>
<reference evidence="2" key="1">
    <citation type="journal article" date="2015" name="Nature">
        <title>Complex archaea that bridge the gap between prokaryotes and eukaryotes.</title>
        <authorList>
            <person name="Spang A."/>
            <person name="Saw J.H."/>
            <person name="Jorgensen S.L."/>
            <person name="Zaremba-Niedzwiedzka K."/>
            <person name="Martijn J."/>
            <person name="Lind A.E."/>
            <person name="van Eijk R."/>
            <person name="Schleper C."/>
            <person name="Guy L."/>
            <person name="Ettema T.J."/>
        </authorList>
    </citation>
    <scope>NUCLEOTIDE SEQUENCE</scope>
</reference>
<evidence type="ECO:0000256" key="1">
    <source>
        <dbReference type="SAM" id="MobiDB-lite"/>
    </source>
</evidence>
<dbReference type="AlphaFoldDB" id="A0A0F8Y6X6"/>
<evidence type="ECO:0000313" key="2">
    <source>
        <dbReference type="EMBL" id="KKK49894.1"/>
    </source>
</evidence>
<name>A0A0F8Y6X6_9ZZZZ</name>
<accession>A0A0F8Y6X6</accession>
<comment type="caution">
    <text evidence="2">The sequence shown here is derived from an EMBL/GenBank/DDBJ whole genome shotgun (WGS) entry which is preliminary data.</text>
</comment>
<protein>
    <submittedName>
        <fullName evidence="2">Uncharacterized protein</fullName>
    </submittedName>
</protein>
<organism evidence="2">
    <name type="scientific">marine sediment metagenome</name>
    <dbReference type="NCBI Taxonomy" id="412755"/>
    <lineage>
        <taxon>unclassified sequences</taxon>
        <taxon>metagenomes</taxon>
        <taxon>ecological metagenomes</taxon>
    </lineage>
</organism>
<dbReference type="EMBL" id="LAZR01068303">
    <property type="protein sequence ID" value="KKK49894.1"/>
    <property type="molecule type" value="Genomic_DNA"/>
</dbReference>
<proteinExistence type="predicted"/>
<gene>
    <name evidence="2" type="ORF">LCGC14_3130450</name>
</gene>
<feature type="region of interest" description="Disordered" evidence="1">
    <location>
        <begin position="80"/>
        <end position="109"/>
    </location>
</feature>